<feature type="domain" description="GntR C-terminal" evidence="4">
    <location>
        <begin position="19"/>
        <end position="138"/>
    </location>
</feature>
<evidence type="ECO:0000256" key="2">
    <source>
        <dbReference type="ARBA" id="ARBA00023125"/>
    </source>
</evidence>
<dbReference type="PANTHER" id="PTHR43537:SF24">
    <property type="entry name" value="GLUCONATE OPERON TRANSCRIPTIONAL REPRESSOR"/>
    <property type="match status" value="1"/>
</dbReference>
<name>A0A024GXJ2_9MICC</name>
<dbReference type="AlphaFoldDB" id="A0A024GXJ2"/>
<organism evidence="5 6">
    <name type="scientific">Pseudarthrobacter siccitolerans</name>
    <dbReference type="NCBI Taxonomy" id="861266"/>
    <lineage>
        <taxon>Bacteria</taxon>
        <taxon>Bacillati</taxon>
        <taxon>Actinomycetota</taxon>
        <taxon>Actinomycetes</taxon>
        <taxon>Micrococcales</taxon>
        <taxon>Micrococcaceae</taxon>
        <taxon>Pseudarthrobacter</taxon>
    </lineage>
</organism>
<proteinExistence type="predicted"/>
<dbReference type="EMBL" id="CAQI01000025">
    <property type="protein sequence ID" value="CCQ44201.1"/>
    <property type="molecule type" value="Genomic_DNA"/>
</dbReference>
<evidence type="ECO:0000313" key="5">
    <source>
        <dbReference type="EMBL" id="CCQ44201.1"/>
    </source>
</evidence>
<keyword evidence="3" id="KW-0804">Transcription</keyword>
<dbReference type="SUPFAM" id="SSF48008">
    <property type="entry name" value="GntR ligand-binding domain-like"/>
    <property type="match status" value="1"/>
</dbReference>
<protein>
    <submittedName>
        <fullName evidence="5">FCD domain protein</fullName>
    </submittedName>
</protein>
<dbReference type="InterPro" id="IPR008920">
    <property type="entry name" value="TF_FadR/GntR_C"/>
</dbReference>
<dbReference type="GO" id="GO:0003677">
    <property type="term" value="F:DNA binding"/>
    <property type="evidence" value="ECO:0007669"/>
    <property type="project" value="UniProtKB-KW"/>
</dbReference>
<evidence type="ECO:0000256" key="3">
    <source>
        <dbReference type="ARBA" id="ARBA00023163"/>
    </source>
</evidence>
<gene>
    <name evidence="5" type="ORF">ARTSIC4J27_125</name>
</gene>
<sequence length="152" mass="16557">MSEYKGATVRVVDEEMARSVFDVRSLLEPVAVARTVERGFDMDRAQAALDRAAGAADEAERSLANRDFHQLLYSNCGNTVLTQMLDGLREQTALISANAWIKQHSWEEEADEHAEILSAARSGDAGRAAELVLNHINSFAARAVGQIAKGQS</sequence>
<evidence type="ECO:0000259" key="4">
    <source>
        <dbReference type="SMART" id="SM00895"/>
    </source>
</evidence>
<dbReference type="Proteomes" id="UP000035722">
    <property type="component" value="Unassembled WGS sequence"/>
</dbReference>
<keyword evidence="1" id="KW-0805">Transcription regulation</keyword>
<accession>A0A024GXJ2</accession>
<dbReference type="Gene3D" id="1.20.120.530">
    <property type="entry name" value="GntR ligand-binding domain-like"/>
    <property type="match status" value="1"/>
</dbReference>
<reference evidence="6" key="1">
    <citation type="journal article" date="2014" name="Genome Announc.">
        <title>Genome Sequence of Arthrobacter siccitolerans 4J27, a Xeroprotectant-Producing Desiccation-Tolerant Microorganism.</title>
        <authorList>
            <person name="Manzanera M."/>
            <person name="Santa-Cruz-Calvo L."/>
            <person name="Vilchez J.I."/>
            <person name="Garcia-Fontana C."/>
            <person name="Silva-Castro G.A."/>
            <person name="Calvo C."/>
            <person name="Gonzalez-Lopez J."/>
        </authorList>
    </citation>
    <scope>NUCLEOTIDE SEQUENCE [LARGE SCALE GENOMIC DNA]</scope>
    <source>
        <strain evidence="6">4J27</strain>
    </source>
</reference>
<evidence type="ECO:0000256" key="1">
    <source>
        <dbReference type="ARBA" id="ARBA00023015"/>
    </source>
</evidence>
<dbReference type="PANTHER" id="PTHR43537">
    <property type="entry name" value="TRANSCRIPTIONAL REGULATOR, GNTR FAMILY"/>
    <property type="match status" value="1"/>
</dbReference>
<dbReference type="SMART" id="SM00895">
    <property type="entry name" value="FCD"/>
    <property type="match status" value="1"/>
</dbReference>
<keyword evidence="6" id="KW-1185">Reference proteome</keyword>
<evidence type="ECO:0000313" key="6">
    <source>
        <dbReference type="Proteomes" id="UP000035722"/>
    </source>
</evidence>
<keyword evidence="2" id="KW-0238">DNA-binding</keyword>
<dbReference type="Pfam" id="PF07729">
    <property type="entry name" value="FCD"/>
    <property type="match status" value="1"/>
</dbReference>
<dbReference type="STRING" id="861266.ARTSIC4J27_125"/>
<dbReference type="InterPro" id="IPR011711">
    <property type="entry name" value="GntR_C"/>
</dbReference>
<comment type="caution">
    <text evidence="5">The sequence shown here is derived from an EMBL/GenBank/DDBJ whole genome shotgun (WGS) entry which is preliminary data.</text>
</comment>